<evidence type="ECO:0000313" key="2">
    <source>
        <dbReference type="EMBL" id="ATE54909.1"/>
    </source>
</evidence>
<dbReference type="PROSITE" id="PS50987">
    <property type="entry name" value="HTH_ARSR_2"/>
    <property type="match status" value="1"/>
</dbReference>
<proteinExistence type="predicted"/>
<organism evidence="2 3">
    <name type="scientific">Actinosynnema pretiosum</name>
    <dbReference type="NCBI Taxonomy" id="42197"/>
    <lineage>
        <taxon>Bacteria</taxon>
        <taxon>Bacillati</taxon>
        <taxon>Actinomycetota</taxon>
        <taxon>Actinomycetes</taxon>
        <taxon>Pseudonocardiales</taxon>
        <taxon>Pseudonocardiaceae</taxon>
        <taxon>Actinosynnema</taxon>
    </lineage>
</organism>
<dbReference type="InterPro" id="IPR011991">
    <property type="entry name" value="ArsR-like_HTH"/>
</dbReference>
<dbReference type="AlphaFoldDB" id="A0A290Z7F9"/>
<gene>
    <name evidence="2" type="ORF">CNX65_17810</name>
</gene>
<dbReference type="EMBL" id="CP023445">
    <property type="protein sequence ID" value="ATE54909.1"/>
    <property type="molecule type" value="Genomic_DNA"/>
</dbReference>
<protein>
    <submittedName>
        <fullName evidence="2">Transcriptional regulator</fullName>
    </submittedName>
</protein>
<accession>A0A290Z7F9</accession>
<name>A0A290Z7F9_9PSEU</name>
<dbReference type="SUPFAM" id="SSF46785">
    <property type="entry name" value="Winged helix' DNA-binding domain"/>
    <property type="match status" value="1"/>
</dbReference>
<evidence type="ECO:0000313" key="3">
    <source>
        <dbReference type="Proteomes" id="UP000218505"/>
    </source>
</evidence>
<dbReference type="KEGG" id="apre:CNX65_17810"/>
<dbReference type="CDD" id="cd00090">
    <property type="entry name" value="HTH_ARSR"/>
    <property type="match status" value="1"/>
</dbReference>
<dbReference type="PRINTS" id="PR00778">
    <property type="entry name" value="HTHARSR"/>
</dbReference>
<keyword evidence="3" id="KW-1185">Reference proteome</keyword>
<dbReference type="SMART" id="SM00418">
    <property type="entry name" value="HTH_ARSR"/>
    <property type="match status" value="1"/>
</dbReference>
<dbReference type="Gene3D" id="1.10.10.10">
    <property type="entry name" value="Winged helix-like DNA-binding domain superfamily/Winged helix DNA-binding domain"/>
    <property type="match status" value="1"/>
</dbReference>
<reference evidence="2" key="1">
    <citation type="submission" date="2017-09" db="EMBL/GenBank/DDBJ databases">
        <title>Complete Genome Sequence of ansamitocin-producing Bacterium Actinosynnema pretiosum X47.</title>
        <authorList>
            <person name="Cao G."/>
            <person name="Zong G."/>
            <person name="Zhong C."/>
            <person name="Fu J."/>
        </authorList>
    </citation>
    <scope>NUCLEOTIDE SEQUENCE [LARGE SCALE GENOMIC DNA]</scope>
    <source>
        <strain evidence="2">X47</strain>
    </source>
</reference>
<dbReference type="InterPro" id="IPR036388">
    <property type="entry name" value="WH-like_DNA-bd_sf"/>
</dbReference>
<sequence>MKGTLTRVRHPDHPDLADVPLVKALSALGDPVRLAIVRALGDGREHQGARFDVPVSQSTLSHHFTTLRNAGVVRVRPEGTRCWHSLRPEFETRFPGLLATVLTLE</sequence>
<dbReference type="InterPro" id="IPR036390">
    <property type="entry name" value="WH_DNA-bd_sf"/>
</dbReference>
<dbReference type="Pfam" id="PF01022">
    <property type="entry name" value="HTH_5"/>
    <property type="match status" value="1"/>
</dbReference>
<feature type="domain" description="HTH arsR-type" evidence="1">
    <location>
        <begin position="13"/>
        <end position="105"/>
    </location>
</feature>
<dbReference type="GO" id="GO:0003700">
    <property type="term" value="F:DNA-binding transcription factor activity"/>
    <property type="evidence" value="ECO:0007669"/>
    <property type="project" value="InterPro"/>
</dbReference>
<evidence type="ECO:0000259" key="1">
    <source>
        <dbReference type="PROSITE" id="PS50987"/>
    </source>
</evidence>
<dbReference type="Proteomes" id="UP000218505">
    <property type="component" value="Chromosome"/>
</dbReference>
<dbReference type="InterPro" id="IPR001845">
    <property type="entry name" value="HTH_ArsR_DNA-bd_dom"/>
</dbReference>